<proteinExistence type="predicted"/>
<protein>
    <submittedName>
        <fullName evidence="2">ABC transporter</fullName>
    </submittedName>
</protein>
<dbReference type="RefSeq" id="WP_056989370.1">
    <property type="nucleotide sequence ID" value="NZ_AYZJ01000028.1"/>
</dbReference>
<name>A0A0R2FDC4_9LACO</name>
<dbReference type="PANTHER" id="PTHR35271:SF1">
    <property type="entry name" value="ABC TRANSPORTER, SUBSTRATE-BINDING LIPOPROTEIN"/>
    <property type="match status" value="1"/>
</dbReference>
<organism evidence="2 3">
    <name type="scientific">Lacticaseibacillus camelliae DSM 22697 = JCM 13995</name>
    <dbReference type="NCBI Taxonomy" id="1423730"/>
    <lineage>
        <taxon>Bacteria</taxon>
        <taxon>Bacillati</taxon>
        <taxon>Bacillota</taxon>
        <taxon>Bacilli</taxon>
        <taxon>Lactobacillales</taxon>
        <taxon>Lactobacillaceae</taxon>
        <taxon>Lacticaseibacillus</taxon>
    </lineage>
</organism>
<evidence type="ECO:0000313" key="2">
    <source>
        <dbReference type="EMBL" id="KRN23319.1"/>
    </source>
</evidence>
<dbReference type="CDD" id="cd06325">
    <property type="entry name" value="PBP1_ABC_unchar_transporter"/>
    <property type="match status" value="1"/>
</dbReference>
<gene>
    <name evidence="2" type="ORF">FC75_GL001519</name>
</gene>
<dbReference type="Gene3D" id="3.40.50.2300">
    <property type="match status" value="2"/>
</dbReference>
<dbReference type="EMBL" id="AYZJ01000028">
    <property type="protein sequence ID" value="KRN23319.1"/>
    <property type="molecule type" value="Genomic_DNA"/>
</dbReference>
<comment type="caution">
    <text evidence="2">The sequence shown here is derived from an EMBL/GenBank/DDBJ whole genome shotgun (WGS) entry which is preliminary data.</text>
</comment>
<dbReference type="AlphaFoldDB" id="A0A0R2FDC4"/>
<reference evidence="2 3" key="1">
    <citation type="journal article" date="2015" name="Genome Announc.">
        <title>Expanding the biotechnology potential of lactobacilli through comparative genomics of 213 strains and associated genera.</title>
        <authorList>
            <person name="Sun Z."/>
            <person name="Harris H.M."/>
            <person name="McCann A."/>
            <person name="Guo C."/>
            <person name="Argimon S."/>
            <person name="Zhang W."/>
            <person name="Yang X."/>
            <person name="Jeffery I.B."/>
            <person name="Cooney J.C."/>
            <person name="Kagawa T.F."/>
            <person name="Liu W."/>
            <person name="Song Y."/>
            <person name="Salvetti E."/>
            <person name="Wrobel A."/>
            <person name="Rasinkangas P."/>
            <person name="Parkhill J."/>
            <person name="Rea M.C."/>
            <person name="O'Sullivan O."/>
            <person name="Ritari J."/>
            <person name="Douillard F.P."/>
            <person name="Paul Ross R."/>
            <person name="Yang R."/>
            <person name="Briner A.E."/>
            <person name="Felis G.E."/>
            <person name="de Vos W.M."/>
            <person name="Barrangou R."/>
            <person name="Klaenhammer T.R."/>
            <person name="Caufield P.W."/>
            <person name="Cui Y."/>
            <person name="Zhang H."/>
            <person name="O'Toole P.W."/>
        </authorList>
    </citation>
    <scope>NUCLEOTIDE SEQUENCE [LARGE SCALE GENOMIC DNA]</scope>
    <source>
        <strain evidence="2 3">DSM 22697</strain>
    </source>
</reference>
<feature type="signal peptide" evidence="1">
    <location>
        <begin position="1"/>
        <end position="28"/>
    </location>
</feature>
<accession>A0A0R2FDC4</accession>
<feature type="chain" id="PRO_5006416943" evidence="1">
    <location>
        <begin position="29"/>
        <end position="320"/>
    </location>
</feature>
<dbReference type="PATRIC" id="fig|1423730.4.peg.1592"/>
<dbReference type="PROSITE" id="PS51257">
    <property type="entry name" value="PROKAR_LIPOPROTEIN"/>
    <property type="match status" value="1"/>
</dbReference>
<dbReference type="Pfam" id="PF04392">
    <property type="entry name" value="ABC_sub_bind"/>
    <property type="match status" value="1"/>
</dbReference>
<dbReference type="SUPFAM" id="SSF53822">
    <property type="entry name" value="Periplasmic binding protein-like I"/>
    <property type="match status" value="1"/>
</dbReference>
<keyword evidence="3" id="KW-1185">Reference proteome</keyword>
<sequence length="320" mass="33762">MMKLKHIALGLAAVAVLALAGCSSSAKASTGKKTVKIGILQLINQTALDDARQGFEQELAKEGYKSDKIKIDYVNAQGDQSNLQSMSQRLKQDKNDVNLAIATPAAQALMKADKDTPMVFTAVTDPKAAGLVANPNHPEANATGVTDMTDIKGQLEYLKQLFPKTKTVGLLYNAAEQNSVVQIKTATKAAKQLGLKVAKATVASTNDVQSATETLAGKSDAMYLVTDNTVAAAMPTVGKLSLSKHVPVVCAASTMVEDGGVATKGISYKELGKQTARMAIKILKGKKVADLPVEKPAKTTVVKNEKMMKAFGLTDADVEK</sequence>
<dbReference type="InterPro" id="IPR007487">
    <property type="entry name" value="ABC_transpt-TYRBP-like"/>
</dbReference>
<dbReference type="STRING" id="1423730.FC75_GL001519"/>
<dbReference type="InterPro" id="IPR028082">
    <property type="entry name" value="Peripla_BP_I"/>
</dbReference>
<dbReference type="Proteomes" id="UP000050865">
    <property type="component" value="Unassembled WGS sequence"/>
</dbReference>
<evidence type="ECO:0000313" key="3">
    <source>
        <dbReference type="Proteomes" id="UP000050865"/>
    </source>
</evidence>
<keyword evidence="1" id="KW-0732">Signal</keyword>
<evidence type="ECO:0000256" key="1">
    <source>
        <dbReference type="SAM" id="SignalP"/>
    </source>
</evidence>
<dbReference type="PANTHER" id="PTHR35271">
    <property type="entry name" value="ABC TRANSPORTER, SUBSTRATE-BINDING LIPOPROTEIN-RELATED"/>
    <property type="match status" value="1"/>
</dbReference>